<dbReference type="OrthoDB" id="427518at2759"/>
<sequence>MSQLGLQQLSSPEDADVDIVFVHGLFGNRVSTWSKNGVLWPKQLLSEDLPKARIFTFGYDADVTKRNLNEEVTKGTMDSHAADLCEKLAGLRSKTENSDRPLVFVAHSLGGLMVIKGALGDGTDNPSLIANHTRGMVFLGTPFHGSPVAPWGKAISSMVSVIHATDSQKVKDLEQKSEKLQILAESFASALHQRIRDKKEIRVAFFHETKKLHGFMASYCLYYFVVPERNSWIPGFADHSSINADHSSMTKFADEDSPGYQSVLAAIRKVSSNLEERTDPTSSAAGVVNNNWGEVKNQVLGDQTIHGGMTFN</sequence>
<accession>X0L3X3</accession>
<dbReference type="GO" id="GO:0005783">
    <property type="term" value="C:endoplasmic reticulum"/>
    <property type="evidence" value="ECO:0007669"/>
    <property type="project" value="UniProtKB-SubCell"/>
</dbReference>
<keyword evidence="5" id="KW-0256">Endoplasmic reticulum</keyword>
<keyword evidence="7" id="KW-0472">Membrane</keyword>
<evidence type="ECO:0000256" key="2">
    <source>
        <dbReference type="ARBA" id="ARBA00004240"/>
    </source>
</evidence>
<evidence type="ECO:0000256" key="3">
    <source>
        <dbReference type="ARBA" id="ARBA00004370"/>
    </source>
</evidence>
<evidence type="ECO:0000256" key="5">
    <source>
        <dbReference type="ARBA" id="ARBA00022824"/>
    </source>
</evidence>
<dbReference type="PANTHER" id="PTHR48182:SF2">
    <property type="entry name" value="PROTEIN SERAC1"/>
    <property type="match status" value="1"/>
</dbReference>
<keyword evidence="6" id="KW-0496">Mitochondrion</keyword>
<evidence type="ECO:0000313" key="9">
    <source>
        <dbReference type="EMBL" id="EXM15661.1"/>
    </source>
</evidence>
<feature type="domain" description="DUF676" evidence="8">
    <location>
        <begin position="19"/>
        <end position="125"/>
    </location>
</feature>
<dbReference type="GO" id="GO:0016020">
    <property type="term" value="C:membrane"/>
    <property type="evidence" value="ECO:0007669"/>
    <property type="project" value="UniProtKB-SubCell"/>
</dbReference>
<comment type="similarity">
    <text evidence="4">Belongs to the putative lipase ROG1 family.</text>
</comment>
<dbReference type="PANTHER" id="PTHR48182">
    <property type="entry name" value="PROTEIN SERAC1"/>
    <property type="match status" value="1"/>
</dbReference>
<evidence type="ECO:0000256" key="7">
    <source>
        <dbReference type="ARBA" id="ARBA00023136"/>
    </source>
</evidence>
<gene>
    <name evidence="9" type="ORF">FOTG_16014</name>
</gene>
<evidence type="ECO:0000256" key="6">
    <source>
        <dbReference type="ARBA" id="ARBA00023128"/>
    </source>
</evidence>
<dbReference type="HOGENOM" id="CLU_000288_182_0_1"/>
<reference evidence="9" key="2">
    <citation type="submission" date="2012-05" db="EMBL/GenBank/DDBJ databases">
        <title>The Genome Annotation of Fusarium oxysporum Cotton.</title>
        <authorList>
            <consortium name="The Broad Institute Genomics Platform"/>
            <person name="Ma L.-J."/>
            <person name="Corby-Kistler H."/>
            <person name="Broz K."/>
            <person name="Gale L.R."/>
            <person name="Jonkers W."/>
            <person name="O'Donnell K."/>
            <person name="Ploetz R."/>
            <person name="Steinberg C."/>
            <person name="Schwartz D.C."/>
            <person name="VanEtten H."/>
            <person name="Zhou S."/>
            <person name="Young S.K."/>
            <person name="Zeng Q."/>
            <person name="Gargeya S."/>
            <person name="Fitzgerald M."/>
            <person name="Abouelleil A."/>
            <person name="Alvarado L."/>
            <person name="Chapman S.B."/>
            <person name="Gainer-Dewar J."/>
            <person name="Goldberg J."/>
            <person name="Griggs A."/>
            <person name="Gujja S."/>
            <person name="Hansen M."/>
            <person name="Howarth C."/>
            <person name="Imamovic A."/>
            <person name="Ireland A."/>
            <person name="Larimer J."/>
            <person name="McCowan C."/>
            <person name="Murphy C."/>
            <person name="Pearson M."/>
            <person name="Poon T.W."/>
            <person name="Priest M."/>
            <person name="Roberts A."/>
            <person name="Saif S."/>
            <person name="Shea T."/>
            <person name="Sykes S."/>
            <person name="Wortman J."/>
            <person name="Nusbaum C."/>
            <person name="Birren B."/>
        </authorList>
    </citation>
    <scope>NUCLEOTIDE SEQUENCE</scope>
    <source>
        <strain evidence="9">25433</strain>
    </source>
</reference>
<reference evidence="9" key="1">
    <citation type="submission" date="2011-11" db="EMBL/GenBank/DDBJ databases">
        <title>The Genome Sequence of Fusarium oxysporum Cotton.</title>
        <authorList>
            <consortium name="The Broad Institute Genome Sequencing Platform"/>
            <person name="Ma L.-J."/>
            <person name="Gale L.R."/>
            <person name="Schwartz D.C."/>
            <person name="Zhou S."/>
            <person name="Corby-Kistler H."/>
            <person name="Young S.K."/>
            <person name="Zeng Q."/>
            <person name="Gargeya S."/>
            <person name="Fitzgerald M."/>
            <person name="Haas B."/>
            <person name="Abouelleil A."/>
            <person name="Alvarado L."/>
            <person name="Arachchi H.M."/>
            <person name="Berlin A."/>
            <person name="Brown A."/>
            <person name="Chapman S.B."/>
            <person name="Chen Z."/>
            <person name="Dunbar C."/>
            <person name="Freedman E."/>
            <person name="Gearin G."/>
            <person name="Goldberg J."/>
            <person name="Griggs A."/>
            <person name="Gujja S."/>
            <person name="Heiman D."/>
            <person name="Howarth C."/>
            <person name="Larson L."/>
            <person name="Lui A."/>
            <person name="MacDonald P.J.P."/>
            <person name="Montmayeur A."/>
            <person name="Murphy C."/>
            <person name="Neiman D."/>
            <person name="Pearson M."/>
            <person name="Priest M."/>
            <person name="Roberts A."/>
            <person name="Saif S."/>
            <person name="Shea T."/>
            <person name="Shenoy N."/>
            <person name="Sisk P."/>
            <person name="Stolte C."/>
            <person name="Sykes S."/>
            <person name="Wortman J."/>
            <person name="Nusbaum C."/>
            <person name="Birren B."/>
        </authorList>
    </citation>
    <scope>NUCLEOTIDE SEQUENCE [LARGE SCALE GENOMIC DNA]</scope>
    <source>
        <strain evidence="9">25433</strain>
    </source>
</reference>
<dbReference type="Proteomes" id="UP000030701">
    <property type="component" value="Unassembled WGS sequence"/>
</dbReference>
<dbReference type="Pfam" id="PF05057">
    <property type="entry name" value="DUF676"/>
    <property type="match status" value="1"/>
</dbReference>
<dbReference type="AlphaFoldDB" id="X0L3X3"/>
<protein>
    <recommendedName>
        <fullName evidence="8">DUF676 domain-containing protein</fullName>
    </recommendedName>
</protein>
<evidence type="ECO:0000259" key="8">
    <source>
        <dbReference type="Pfam" id="PF05057"/>
    </source>
</evidence>
<organism evidence="9">
    <name type="scientific">Fusarium oxysporum f. sp. vasinfectum 25433</name>
    <dbReference type="NCBI Taxonomy" id="1089449"/>
    <lineage>
        <taxon>Eukaryota</taxon>
        <taxon>Fungi</taxon>
        <taxon>Dikarya</taxon>
        <taxon>Ascomycota</taxon>
        <taxon>Pezizomycotina</taxon>
        <taxon>Sordariomycetes</taxon>
        <taxon>Hypocreomycetidae</taxon>
        <taxon>Hypocreales</taxon>
        <taxon>Nectriaceae</taxon>
        <taxon>Fusarium</taxon>
        <taxon>Fusarium oxysporum species complex</taxon>
    </lineage>
</organism>
<proteinExistence type="inferred from homology"/>
<evidence type="ECO:0000256" key="4">
    <source>
        <dbReference type="ARBA" id="ARBA00007920"/>
    </source>
</evidence>
<dbReference type="InterPro" id="IPR052374">
    <property type="entry name" value="SERAC1"/>
</dbReference>
<dbReference type="InterPro" id="IPR007751">
    <property type="entry name" value="DUF676_lipase-like"/>
</dbReference>
<dbReference type="GO" id="GO:0005739">
    <property type="term" value="C:mitochondrion"/>
    <property type="evidence" value="ECO:0007669"/>
    <property type="project" value="UniProtKB-SubCell"/>
</dbReference>
<dbReference type="Gene3D" id="3.40.50.1820">
    <property type="entry name" value="alpha/beta hydrolase"/>
    <property type="match status" value="1"/>
</dbReference>
<dbReference type="SUPFAM" id="SSF53474">
    <property type="entry name" value="alpha/beta-Hydrolases"/>
    <property type="match status" value="1"/>
</dbReference>
<name>X0L3X3_FUSOX</name>
<dbReference type="InterPro" id="IPR029058">
    <property type="entry name" value="AB_hydrolase_fold"/>
</dbReference>
<comment type="subcellular location">
    <subcellularLocation>
        <location evidence="2">Endoplasmic reticulum</location>
    </subcellularLocation>
    <subcellularLocation>
        <location evidence="3">Membrane</location>
    </subcellularLocation>
    <subcellularLocation>
        <location evidence="1">Mitochondrion</location>
    </subcellularLocation>
</comment>
<evidence type="ECO:0000256" key="1">
    <source>
        <dbReference type="ARBA" id="ARBA00004173"/>
    </source>
</evidence>
<dbReference type="EMBL" id="JH658016">
    <property type="protein sequence ID" value="EXM15661.1"/>
    <property type="molecule type" value="Genomic_DNA"/>
</dbReference>